<dbReference type="PANTHER" id="PTHR30290">
    <property type="entry name" value="PERIPLASMIC BINDING COMPONENT OF ABC TRANSPORTER"/>
    <property type="match status" value="1"/>
</dbReference>
<reference evidence="7 8" key="1">
    <citation type="journal article" date="2013" name="Antonie Van Leeuwenhoek">
        <title>Dongia rigui sp. nov., isolated from freshwater of a large wetland in Korea.</title>
        <authorList>
            <person name="Baik K.S."/>
            <person name="Hwang Y.M."/>
            <person name="Choi J.S."/>
            <person name="Kwon J."/>
            <person name="Seong C.N."/>
        </authorList>
    </citation>
    <scope>NUCLEOTIDE SEQUENCE [LARGE SCALE GENOMIC DNA]</scope>
    <source>
        <strain evidence="7 8">04SU4-P</strain>
    </source>
</reference>
<dbReference type="EMBL" id="JAXCLX010000005">
    <property type="protein sequence ID" value="MDY0874512.1"/>
    <property type="molecule type" value="Genomic_DNA"/>
</dbReference>
<dbReference type="InterPro" id="IPR000914">
    <property type="entry name" value="SBP_5_dom"/>
</dbReference>
<dbReference type="PIRSF" id="PIRSF002741">
    <property type="entry name" value="MppA"/>
    <property type="match status" value="1"/>
</dbReference>
<proteinExistence type="inferred from homology"/>
<protein>
    <submittedName>
        <fullName evidence="7">ABC transporter substrate-binding protein</fullName>
    </submittedName>
</protein>
<feature type="domain" description="Solute-binding protein family 5" evidence="6">
    <location>
        <begin position="110"/>
        <end position="483"/>
    </location>
</feature>
<evidence type="ECO:0000256" key="4">
    <source>
        <dbReference type="ARBA" id="ARBA00022729"/>
    </source>
</evidence>
<evidence type="ECO:0000256" key="5">
    <source>
        <dbReference type="SAM" id="MobiDB-lite"/>
    </source>
</evidence>
<dbReference type="Proteomes" id="UP001271769">
    <property type="component" value="Unassembled WGS sequence"/>
</dbReference>
<evidence type="ECO:0000256" key="1">
    <source>
        <dbReference type="ARBA" id="ARBA00004418"/>
    </source>
</evidence>
<keyword evidence="8" id="KW-1185">Reference proteome</keyword>
<dbReference type="InterPro" id="IPR039424">
    <property type="entry name" value="SBP_5"/>
</dbReference>
<name>A0ABU5E4Y1_9PROT</name>
<accession>A0ABU5E4Y1</accession>
<dbReference type="InterPro" id="IPR023765">
    <property type="entry name" value="SBP_5_CS"/>
</dbReference>
<comment type="caution">
    <text evidence="7">The sequence shown here is derived from an EMBL/GenBank/DDBJ whole genome shotgun (WGS) entry which is preliminary data.</text>
</comment>
<evidence type="ECO:0000313" key="8">
    <source>
        <dbReference type="Proteomes" id="UP001271769"/>
    </source>
</evidence>
<dbReference type="Pfam" id="PF00496">
    <property type="entry name" value="SBP_bac_5"/>
    <property type="match status" value="1"/>
</dbReference>
<dbReference type="SUPFAM" id="SSF53850">
    <property type="entry name" value="Periplasmic binding protein-like II"/>
    <property type="match status" value="1"/>
</dbReference>
<keyword evidence="4" id="KW-0732">Signal</keyword>
<evidence type="ECO:0000256" key="3">
    <source>
        <dbReference type="ARBA" id="ARBA00022448"/>
    </source>
</evidence>
<evidence type="ECO:0000259" key="6">
    <source>
        <dbReference type="Pfam" id="PF00496"/>
    </source>
</evidence>
<comment type="similarity">
    <text evidence="2">Belongs to the bacterial solute-binding protein 5 family.</text>
</comment>
<dbReference type="PROSITE" id="PS01040">
    <property type="entry name" value="SBP_BACTERIAL_5"/>
    <property type="match status" value="1"/>
</dbReference>
<dbReference type="InterPro" id="IPR030678">
    <property type="entry name" value="Peptide/Ni-bd"/>
</dbReference>
<feature type="region of interest" description="Disordered" evidence="5">
    <location>
        <begin position="26"/>
        <end position="65"/>
    </location>
</feature>
<dbReference type="PANTHER" id="PTHR30290:SF9">
    <property type="entry name" value="OLIGOPEPTIDE-BINDING PROTEIN APPA"/>
    <property type="match status" value="1"/>
</dbReference>
<gene>
    <name evidence="7" type="ORF">SMD31_21415</name>
</gene>
<organism evidence="7 8">
    <name type="scientific">Dongia rigui</name>
    <dbReference type="NCBI Taxonomy" id="940149"/>
    <lineage>
        <taxon>Bacteria</taxon>
        <taxon>Pseudomonadati</taxon>
        <taxon>Pseudomonadota</taxon>
        <taxon>Alphaproteobacteria</taxon>
        <taxon>Rhodospirillales</taxon>
        <taxon>Dongiaceae</taxon>
        <taxon>Dongia</taxon>
    </lineage>
</organism>
<sequence length="577" mass="62052">MNRLLASASIVALLALGACGEEKKEEAQSQAAPAATSEAASTATSEAAPAATSEAAAPAASEPKQGGSMIVTFKDDLPTLDPAIGYDWKNWSVIKSVFDGLLDYKPGTTEIVPDLAESFETSADGLTYTFKLRHGVKFHNGREMKAADVKYSLERMINPATQSPGAGYYSGIKGFAEFQSGSAKEVAGITTPDDYTVKIELTAPDATTLHLMALNFSFVVPKEEVEKSGADFGKKPVGTGAFKVTEWTSGQKIVLERNADYYRQGIPRLDKITFEIGQEPVVALLRLQKGEIDIAGDNVPPAKFTEVMNDPAMKDLVTMDDQLQTGYIAMNVNIPPFDKVEVRQAVNMAINKDRIVQLINNRAVPANQPLPPAMPGYDKAYKGYAFDVEGAKAKMKEAGLEGGVETDLYVMNTDPQPRIAQAIQQDLSNIGIKVNLKSLDMGTVIAAGGKKDGAPMIWSGGMAWIADFPDPSNFYTAILGCGGAVEGGWNWSWYCNKDLDKRAAEANAMTDPAKANERAAAWGKIFTDLMTDAPWAPIFNEKAVGIHSKRVAGPNGIFADPIHIPVNYDEVYATDGK</sequence>
<dbReference type="CDD" id="cd00995">
    <property type="entry name" value="PBP2_NikA_DppA_OppA_like"/>
    <property type="match status" value="1"/>
</dbReference>
<dbReference type="Gene3D" id="3.40.190.10">
    <property type="entry name" value="Periplasmic binding protein-like II"/>
    <property type="match status" value="1"/>
</dbReference>
<dbReference type="RefSeq" id="WP_320502980.1">
    <property type="nucleotide sequence ID" value="NZ_JAXCLX010000005.1"/>
</dbReference>
<dbReference type="Gene3D" id="3.10.105.10">
    <property type="entry name" value="Dipeptide-binding Protein, Domain 3"/>
    <property type="match status" value="1"/>
</dbReference>
<dbReference type="PROSITE" id="PS51257">
    <property type="entry name" value="PROKAR_LIPOPROTEIN"/>
    <property type="match status" value="1"/>
</dbReference>
<feature type="compositionally biased region" description="Low complexity" evidence="5">
    <location>
        <begin position="28"/>
        <end position="63"/>
    </location>
</feature>
<evidence type="ECO:0000256" key="2">
    <source>
        <dbReference type="ARBA" id="ARBA00005695"/>
    </source>
</evidence>
<comment type="subcellular location">
    <subcellularLocation>
        <location evidence="1">Periplasm</location>
    </subcellularLocation>
</comment>
<keyword evidence="3" id="KW-0813">Transport</keyword>
<evidence type="ECO:0000313" key="7">
    <source>
        <dbReference type="EMBL" id="MDY0874512.1"/>
    </source>
</evidence>